<dbReference type="GO" id="GO:0016791">
    <property type="term" value="F:phosphatase activity"/>
    <property type="evidence" value="ECO:0007669"/>
    <property type="project" value="TreeGrafter"/>
</dbReference>
<evidence type="ECO:0000256" key="1">
    <source>
        <dbReference type="ARBA" id="ARBA00005375"/>
    </source>
</evidence>
<dbReference type="PANTHER" id="PTHR11567">
    <property type="entry name" value="ACID PHOSPHATASE-RELATED"/>
    <property type="match status" value="1"/>
</dbReference>
<organism evidence="8 9">
    <name type="scientific">Panagrellus redivivus</name>
    <name type="common">Microworm</name>
    <dbReference type="NCBI Taxonomy" id="6233"/>
    <lineage>
        <taxon>Eukaryota</taxon>
        <taxon>Metazoa</taxon>
        <taxon>Ecdysozoa</taxon>
        <taxon>Nematoda</taxon>
        <taxon>Chromadorea</taxon>
        <taxon>Rhabditida</taxon>
        <taxon>Tylenchina</taxon>
        <taxon>Panagrolaimomorpha</taxon>
        <taxon>Panagrolaimoidea</taxon>
        <taxon>Panagrolaimidae</taxon>
        <taxon>Panagrellus</taxon>
    </lineage>
</organism>
<dbReference type="PANTHER" id="PTHR11567:SF110">
    <property type="entry name" value="2-PHOSPHOXYLOSE PHOSPHATASE 1"/>
    <property type="match status" value="1"/>
</dbReference>
<sequence length="585" mass="64429">MRLSRAVGFFLLISINTGITSGKSVKKLKATTSSPLDVPPEQPQDHSSDADFEELLSLYNSENSGNLMAFEVDDGLNEADKLERPLDDASSSSVSSSASSESGSGVVNETASQPQHPFVNPWQYPSTNSSVHPANKSGIIDGDAFFGEWVPSNGSAPRQKAFILPPLTKPYTQPVLQIDKIPENAELRYVMAFWRHGERNPLKTYRGDPYEKEYTAGGWGQLTVNGITQLESVGRRTRHRYTTAIPFLSQNLTASEVYITSTNVDRALISAQAFIVGFASPAAIPVPDSPTWPKGFIPIPIHAESGEIFYGPWGMPCKRYKQLKERVSKSAWYHDIERRAQPIISEIAEKIGVRPTLSNLDYFMENIAMTHAMGRPVPDWVAPYQVMLEDIFNAQYRLSFGFFGINEAAFDFAHEFGMLTSGTIGRYIVDSLRERVLAGQAGVDSSYKFFGLSGHDVSIASVMRALGLPDIPDSRPATYGATLAIELWHSNELVSRGTDGGYFVKVVYYPNSTVDEPLDLSPMILGCSDGKCPLEVLTQNAYRLIPEPSFEKFCATDIDVKPVSSGNRNGIILSFVITLFVAFIV</sequence>
<evidence type="ECO:0000313" key="9">
    <source>
        <dbReference type="WBParaSite" id="Pan_g6605.t1"/>
    </source>
</evidence>
<protein>
    <recommendedName>
        <fullName evidence="4">2-phosphoxylose phosphatase 1</fullName>
    </recommendedName>
    <alternativeName>
        <fullName evidence="5">Acid phosphatase-like protein 2</fullName>
    </alternativeName>
</protein>
<dbReference type="InterPro" id="IPR000560">
    <property type="entry name" value="His_Pase_clade-2"/>
</dbReference>
<dbReference type="CDD" id="cd07061">
    <property type="entry name" value="HP_HAP_like"/>
    <property type="match status" value="1"/>
</dbReference>
<evidence type="ECO:0000256" key="7">
    <source>
        <dbReference type="SAM" id="SignalP"/>
    </source>
</evidence>
<dbReference type="Proteomes" id="UP000492821">
    <property type="component" value="Unassembled WGS sequence"/>
</dbReference>
<evidence type="ECO:0000256" key="6">
    <source>
        <dbReference type="SAM" id="MobiDB-lite"/>
    </source>
</evidence>
<feature type="signal peptide" evidence="7">
    <location>
        <begin position="1"/>
        <end position="22"/>
    </location>
</feature>
<evidence type="ECO:0000256" key="3">
    <source>
        <dbReference type="ARBA" id="ARBA00036311"/>
    </source>
</evidence>
<proteinExistence type="inferred from homology"/>
<dbReference type="WBParaSite" id="Pan_g6605.t1">
    <property type="protein sequence ID" value="Pan_g6605.t1"/>
    <property type="gene ID" value="Pan_g6605"/>
</dbReference>
<keyword evidence="7" id="KW-0732">Signal</keyword>
<dbReference type="AlphaFoldDB" id="A0A7E4W6B3"/>
<reference evidence="8" key="1">
    <citation type="journal article" date="2013" name="Genetics">
        <title>The draft genome and transcriptome of Panagrellus redivivus are shaped by the harsh demands of a free-living lifestyle.</title>
        <authorList>
            <person name="Srinivasan J."/>
            <person name="Dillman A.R."/>
            <person name="Macchietto M.G."/>
            <person name="Heikkinen L."/>
            <person name="Lakso M."/>
            <person name="Fracchia K.M."/>
            <person name="Antoshechkin I."/>
            <person name="Mortazavi A."/>
            <person name="Wong G."/>
            <person name="Sternberg P.W."/>
        </authorList>
    </citation>
    <scope>NUCLEOTIDE SEQUENCE [LARGE SCALE GENOMIC DNA]</scope>
    <source>
        <strain evidence="8">MT8872</strain>
    </source>
</reference>
<evidence type="ECO:0000256" key="2">
    <source>
        <dbReference type="ARBA" id="ARBA00022801"/>
    </source>
</evidence>
<comment type="similarity">
    <text evidence="1">Belongs to the histidine acid phosphatase family.</text>
</comment>
<dbReference type="InterPro" id="IPR050645">
    <property type="entry name" value="Histidine_acid_phosphatase"/>
</dbReference>
<name>A0A7E4W6B3_PANRE</name>
<feature type="compositionally biased region" description="Low complexity" evidence="6">
    <location>
        <begin position="89"/>
        <end position="107"/>
    </location>
</feature>
<accession>A0A7E4W6B3</accession>
<dbReference type="Pfam" id="PF00328">
    <property type="entry name" value="His_Phos_2"/>
    <property type="match status" value="1"/>
</dbReference>
<keyword evidence="2" id="KW-0378">Hydrolase</keyword>
<dbReference type="InterPro" id="IPR029033">
    <property type="entry name" value="His_PPase_superfam"/>
</dbReference>
<dbReference type="SUPFAM" id="SSF53254">
    <property type="entry name" value="Phosphoglycerate mutase-like"/>
    <property type="match status" value="1"/>
</dbReference>
<evidence type="ECO:0000256" key="4">
    <source>
        <dbReference type="ARBA" id="ARBA00040357"/>
    </source>
</evidence>
<keyword evidence="8" id="KW-1185">Reference proteome</keyword>
<evidence type="ECO:0000313" key="8">
    <source>
        <dbReference type="Proteomes" id="UP000492821"/>
    </source>
</evidence>
<reference evidence="9" key="2">
    <citation type="submission" date="2020-10" db="UniProtKB">
        <authorList>
            <consortium name="WormBaseParasite"/>
        </authorList>
    </citation>
    <scope>IDENTIFICATION</scope>
</reference>
<evidence type="ECO:0000256" key="5">
    <source>
        <dbReference type="ARBA" id="ARBA00041499"/>
    </source>
</evidence>
<feature type="region of interest" description="Disordered" evidence="6">
    <location>
        <begin position="83"/>
        <end position="130"/>
    </location>
</feature>
<feature type="chain" id="PRO_5028838107" description="2-phosphoxylose phosphatase 1" evidence="7">
    <location>
        <begin position="23"/>
        <end position="585"/>
    </location>
</feature>
<dbReference type="Gene3D" id="3.40.50.1240">
    <property type="entry name" value="Phosphoglycerate mutase-like"/>
    <property type="match status" value="1"/>
</dbReference>
<comment type="catalytic activity">
    <reaction evidence="3">
        <text>3-O-[beta-D-GlcA-(1-&gt;3)-beta-D-Gal-(1-&gt;3)-beta-D-Gal-(1-&gt;4)-beta-D-2-O-P-Xyl]-L-seryl-[protein] + H2O = 3-O-(beta-D-GlcA-(1-&gt;3)-beta-D-Gal-(1-&gt;3)-beta-D-Gal-(1-&gt;4)-beta-D-Xyl)-L-seryl-[protein] + phosphate</text>
        <dbReference type="Rhea" id="RHEA:56512"/>
        <dbReference type="Rhea" id="RHEA-COMP:12573"/>
        <dbReference type="Rhea" id="RHEA-COMP:14559"/>
        <dbReference type="ChEBI" id="CHEBI:15377"/>
        <dbReference type="ChEBI" id="CHEBI:43474"/>
        <dbReference type="ChEBI" id="CHEBI:132093"/>
        <dbReference type="ChEBI" id="CHEBI:140495"/>
    </reaction>
</comment>